<reference evidence="2" key="2">
    <citation type="submission" date="2020-05" db="UniProtKB">
        <authorList>
            <consortium name="EnsemblMetazoa"/>
        </authorList>
    </citation>
    <scope>IDENTIFICATION</scope>
    <source>
        <strain evidence="2">FAR1</strain>
    </source>
</reference>
<accession>A0A182QCG4</accession>
<evidence type="ECO:0000256" key="1">
    <source>
        <dbReference type="SAM" id="MobiDB-lite"/>
    </source>
</evidence>
<keyword evidence="3" id="KW-1185">Reference proteome</keyword>
<dbReference type="STRING" id="69004.A0A182QCG4"/>
<feature type="compositionally biased region" description="Acidic residues" evidence="1">
    <location>
        <begin position="358"/>
        <end position="376"/>
    </location>
</feature>
<dbReference type="EnsemblMetazoa" id="AFAF007393-RA">
    <property type="protein sequence ID" value="AFAF007393-PA"/>
    <property type="gene ID" value="AFAF007393"/>
</dbReference>
<feature type="region of interest" description="Disordered" evidence="1">
    <location>
        <begin position="71"/>
        <end position="94"/>
    </location>
</feature>
<feature type="compositionally biased region" description="Polar residues" evidence="1">
    <location>
        <begin position="226"/>
        <end position="238"/>
    </location>
</feature>
<dbReference type="EMBL" id="AXCN02001182">
    <property type="status" value="NOT_ANNOTATED_CDS"/>
    <property type="molecule type" value="Genomic_DNA"/>
</dbReference>
<reference evidence="3" key="1">
    <citation type="submission" date="2014-01" db="EMBL/GenBank/DDBJ databases">
        <title>The Genome Sequence of Anopheles farauti FAR1 (V2).</title>
        <authorList>
            <consortium name="The Broad Institute Genomics Platform"/>
            <person name="Neafsey D.E."/>
            <person name="Besansky N."/>
            <person name="Howell P."/>
            <person name="Walton C."/>
            <person name="Young S.K."/>
            <person name="Zeng Q."/>
            <person name="Gargeya S."/>
            <person name="Fitzgerald M."/>
            <person name="Haas B."/>
            <person name="Abouelleil A."/>
            <person name="Allen A.W."/>
            <person name="Alvarado L."/>
            <person name="Arachchi H.M."/>
            <person name="Berlin A.M."/>
            <person name="Chapman S.B."/>
            <person name="Gainer-Dewar J."/>
            <person name="Goldberg J."/>
            <person name="Griggs A."/>
            <person name="Gujja S."/>
            <person name="Hansen M."/>
            <person name="Howarth C."/>
            <person name="Imamovic A."/>
            <person name="Ireland A."/>
            <person name="Larimer J."/>
            <person name="McCowan C."/>
            <person name="Murphy C."/>
            <person name="Pearson M."/>
            <person name="Poon T.W."/>
            <person name="Priest M."/>
            <person name="Roberts A."/>
            <person name="Saif S."/>
            <person name="Shea T."/>
            <person name="Sisk P."/>
            <person name="Sykes S."/>
            <person name="Wortman J."/>
            <person name="Nusbaum C."/>
            <person name="Birren B."/>
        </authorList>
    </citation>
    <scope>NUCLEOTIDE SEQUENCE [LARGE SCALE GENOMIC DNA]</scope>
    <source>
        <strain evidence="3">FAR1</strain>
    </source>
</reference>
<feature type="region of interest" description="Disordered" evidence="1">
    <location>
        <begin position="347"/>
        <end position="379"/>
    </location>
</feature>
<dbReference type="Proteomes" id="UP000075886">
    <property type="component" value="Unassembled WGS sequence"/>
</dbReference>
<evidence type="ECO:0000313" key="3">
    <source>
        <dbReference type="Proteomes" id="UP000075886"/>
    </source>
</evidence>
<dbReference type="AlphaFoldDB" id="A0A182QCG4"/>
<name>A0A182QCG4_9DIPT</name>
<sequence length="402" mass="45828">MCMSNESTNLCSKMSTEAKTSNVEDVLPNDEELGTRNCHWRKLLKKYEDASEGQSQHSMDIETAMELLDQDMSEESSVNDVHEDPPEVPSDDEGDTIKRQLMAVIPLRKQQWKENGLKEILDDNEFRMLSKEKVENWLQNSMHTITGQYNVHHHAEEVTTVMETQIEGDEDSLYSVDTAQYIRTNKQIKSKVKVTTMIKRYSVTSSTQRCNNFGIIPDEPQRCHSVPSTKKPTSPNKSPTEREIVEPLQSITLTAPKQPHEQPAGPAAACSIKPVKKHGGFQLNGWSHGEGLVVYRPKEIRPNLPFTERISLRVGDLNLTGVTKKHHLDMFEKFDYRVHPNSSICFYPSDSSDTADERNEEVDDSSTENSYDDDDPILTFNPHRLKLLRVVEVPYRPDTSLK</sequence>
<protein>
    <submittedName>
        <fullName evidence="2">Uncharacterized protein</fullName>
    </submittedName>
</protein>
<evidence type="ECO:0000313" key="2">
    <source>
        <dbReference type="EnsemblMetazoa" id="AFAF007393-PA"/>
    </source>
</evidence>
<dbReference type="VEuPathDB" id="VectorBase:AFAF007393"/>
<feature type="region of interest" description="Disordered" evidence="1">
    <location>
        <begin position="218"/>
        <end position="242"/>
    </location>
</feature>
<proteinExistence type="predicted"/>
<organism evidence="2 3">
    <name type="scientific">Anopheles farauti</name>
    <dbReference type="NCBI Taxonomy" id="69004"/>
    <lineage>
        <taxon>Eukaryota</taxon>
        <taxon>Metazoa</taxon>
        <taxon>Ecdysozoa</taxon>
        <taxon>Arthropoda</taxon>
        <taxon>Hexapoda</taxon>
        <taxon>Insecta</taxon>
        <taxon>Pterygota</taxon>
        <taxon>Neoptera</taxon>
        <taxon>Endopterygota</taxon>
        <taxon>Diptera</taxon>
        <taxon>Nematocera</taxon>
        <taxon>Culicoidea</taxon>
        <taxon>Culicidae</taxon>
        <taxon>Anophelinae</taxon>
        <taxon>Anopheles</taxon>
    </lineage>
</organism>